<dbReference type="InterPro" id="IPR008274">
    <property type="entry name" value="AldOxase/xan_DH_MoCoBD1"/>
</dbReference>
<dbReference type="PATRIC" id="fig|1429439.4.peg.4954"/>
<keyword evidence="1" id="KW-0500">Molybdenum</keyword>
<dbReference type="AlphaFoldDB" id="W4M217"/>
<organism evidence="4 5">
    <name type="scientific">Candidatus Entotheonella gemina</name>
    <dbReference type="NCBI Taxonomy" id="1429439"/>
    <lineage>
        <taxon>Bacteria</taxon>
        <taxon>Pseudomonadati</taxon>
        <taxon>Nitrospinota/Tectimicrobiota group</taxon>
        <taxon>Candidatus Tectimicrobiota</taxon>
        <taxon>Candidatus Entotheonellia</taxon>
        <taxon>Candidatus Entotheonellales</taxon>
        <taxon>Candidatus Entotheonellaceae</taxon>
        <taxon>Candidatus Entotheonella</taxon>
    </lineage>
</organism>
<dbReference type="Gene3D" id="3.90.1170.50">
    <property type="entry name" value="Aldehyde oxidase/xanthine dehydrogenase, a/b hammerhead"/>
    <property type="match status" value="1"/>
</dbReference>
<evidence type="ECO:0000256" key="1">
    <source>
        <dbReference type="ARBA" id="ARBA00022505"/>
    </source>
</evidence>
<dbReference type="SUPFAM" id="SSF54665">
    <property type="entry name" value="CO dehydrogenase molybdoprotein N-domain-like"/>
    <property type="match status" value="1"/>
</dbReference>
<dbReference type="InterPro" id="IPR016208">
    <property type="entry name" value="Ald_Oxase/xanthine_DH-like"/>
</dbReference>
<dbReference type="Gene3D" id="3.30.365.10">
    <property type="entry name" value="Aldehyde oxidase/xanthine dehydrogenase, molybdopterin binding domain"/>
    <property type="match status" value="3"/>
</dbReference>
<keyword evidence="5" id="KW-1185">Reference proteome</keyword>
<keyword evidence="2" id="KW-0560">Oxidoreductase</keyword>
<dbReference type="SUPFAM" id="SSF56003">
    <property type="entry name" value="Molybdenum cofactor-binding domain"/>
    <property type="match status" value="1"/>
</dbReference>
<dbReference type="Pfam" id="PF02738">
    <property type="entry name" value="MoCoBD_1"/>
    <property type="match status" value="1"/>
</dbReference>
<dbReference type="PANTHER" id="PTHR11908:SF132">
    <property type="entry name" value="ALDEHYDE OXIDASE 1-RELATED"/>
    <property type="match status" value="1"/>
</dbReference>
<proteinExistence type="predicted"/>
<evidence type="ECO:0000313" key="4">
    <source>
        <dbReference type="EMBL" id="ETX04369.1"/>
    </source>
</evidence>
<dbReference type="SMART" id="SM01008">
    <property type="entry name" value="Ald_Xan_dh_C"/>
    <property type="match status" value="1"/>
</dbReference>
<dbReference type="PANTHER" id="PTHR11908">
    <property type="entry name" value="XANTHINE DEHYDROGENASE"/>
    <property type="match status" value="1"/>
</dbReference>
<dbReference type="InterPro" id="IPR036856">
    <property type="entry name" value="Ald_Oxase/Xan_DH_a/b_sf"/>
</dbReference>
<dbReference type="EMBL" id="AZHX01001239">
    <property type="protein sequence ID" value="ETX04369.1"/>
    <property type="molecule type" value="Genomic_DNA"/>
</dbReference>
<evidence type="ECO:0000313" key="5">
    <source>
        <dbReference type="Proteomes" id="UP000019140"/>
    </source>
</evidence>
<dbReference type="InterPro" id="IPR000674">
    <property type="entry name" value="Ald_Oxase/Xan_DH_a/b"/>
</dbReference>
<gene>
    <name evidence="4" type="ORF">ETSY2_29205</name>
</gene>
<name>W4M217_9BACT</name>
<dbReference type="Proteomes" id="UP000019140">
    <property type="component" value="Unassembled WGS sequence"/>
</dbReference>
<dbReference type="InterPro" id="IPR037165">
    <property type="entry name" value="AldOxase/xan_DH_Mopterin-bd_sf"/>
</dbReference>
<feature type="domain" description="Aldehyde oxidase/xanthine dehydrogenase a/b hammerhead" evidence="3">
    <location>
        <begin position="18"/>
        <end position="134"/>
    </location>
</feature>
<comment type="caution">
    <text evidence="4">The sequence shown here is derived from an EMBL/GenBank/DDBJ whole genome shotgun (WGS) entry which is preliminary data.</text>
</comment>
<evidence type="ECO:0000259" key="3">
    <source>
        <dbReference type="SMART" id="SM01008"/>
    </source>
</evidence>
<sequence length="470" mass="50817">MIYLGQSLRRFEDHRLLTGQSQFVDDMTLPGMLHAVVLRSPHAHATITSMEVAAARQATGVVAVVTASDLEHVAAHIPTRRNADADELSPPEHPVLARDKVCYVGQPIAIVVAETPYAARDALDLIEVDYAPLPAVIDPLVAMQPGTPVVHAELGSNRVLQVTSAGGDLEAAFAQADHVVRQQYQVQRLAPAPMETRGLVADYQPGDDRLTVWDSTQNPHGMKPRLAQLLGRPESSIRVVTPDVGGGFGEKGCLFPEEVAISYLATRLERPVKWVEARRENQLAFHGRGHIVEVEAAAQNDGTLLGIRVHIVADLGAYFLLSTPTVPVSTSHRLTGPYTTPAMCVEVHGVVTNKPPTGAYRGAGGPEAAFCMERTIDLIAQDLNLDPAEVRRKNLIPPDAFPYCTPTGITYDSGQYEQALDRALDLSDYAAWRSRSRQQQPTQEPRIGVGLATVVKGTGARTPNLAEHPG</sequence>
<protein>
    <recommendedName>
        <fullName evidence="3">Aldehyde oxidase/xanthine dehydrogenase a/b hammerhead domain-containing protein</fullName>
    </recommendedName>
</protein>
<dbReference type="Pfam" id="PF01315">
    <property type="entry name" value="Ald_Xan_dh_C"/>
    <property type="match status" value="1"/>
</dbReference>
<accession>W4M217</accession>
<evidence type="ECO:0000256" key="2">
    <source>
        <dbReference type="ARBA" id="ARBA00023002"/>
    </source>
</evidence>
<reference evidence="4 5" key="1">
    <citation type="journal article" date="2014" name="Nature">
        <title>An environmental bacterial taxon with a large and distinct metabolic repertoire.</title>
        <authorList>
            <person name="Wilson M.C."/>
            <person name="Mori T."/>
            <person name="Ruckert C."/>
            <person name="Uria A.R."/>
            <person name="Helf M.J."/>
            <person name="Takada K."/>
            <person name="Gernert C."/>
            <person name="Steffens U.A."/>
            <person name="Heycke N."/>
            <person name="Schmitt S."/>
            <person name="Rinke C."/>
            <person name="Helfrich E.J."/>
            <person name="Brachmann A.O."/>
            <person name="Gurgui C."/>
            <person name="Wakimoto T."/>
            <person name="Kracht M."/>
            <person name="Crusemann M."/>
            <person name="Hentschel U."/>
            <person name="Abe I."/>
            <person name="Matsunaga S."/>
            <person name="Kalinowski J."/>
            <person name="Takeyama H."/>
            <person name="Piel J."/>
        </authorList>
    </citation>
    <scope>NUCLEOTIDE SEQUENCE [LARGE SCALE GENOMIC DNA]</scope>
    <source>
        <strain evidence="5">TSY2</strain>
    </source>
</reference>
<dbReference type="HOGENOM" id="CLU_001681_8_1_7"/>
<dbReference type="GO" id="GO:0016491">
    <property type="term" value="F:oxidoreductase activity"/>
    <property type="evidence" value="ECO:0007669"/>
    <property type="project" value="UniProtKB-KW"/>
</dbReference>
<dbReference type="GO" id="GO:0005506">
    <property type="term" value="F:iron ion binding"/>
    <property type="evidence" value="ECO:0007669"/>
    <property type="project" value="InterPro"/>
</dbReference>